<dbReference type="InterPro" id="IPR005119">
    <property type="entry name" value="LysR_subst-bd"/>
</dbReference>
<dbReference type="Gene3D" id="1.10.10.10">
    <property type="entry name" value="Winged helix-like DNA-binding domain superfamily/Winged helix DNA-binding domain"/>
    <property type="match status" value="1"/>
</dbReference>
<evidence type="ECO:0000256" key="2">
    <source>
        <dbReference type="ARBA" id="ARBA00023015"/>
    </source>
</evidence>
<evidence type="ECO:0000256" key="3">
    <source>
        <dbReference type="ARBA" id="ARBA00023125"/>
    </source>
</evidence>
<dbReference type="Gene3D" id="3.40.190.10">
    <property type="entry name" value="Periplasmic binding protein-like II"/>
    <property type="match status" value="2"/>
</dbReference>
<dbReference type="InterPro" id="IPR036388">
    <property type="entry name" value="WH-like_DNA-bd_sf"/>
</dbReference>
<dbReference type="InterPro" id="IPR036390">
    <property type="entry name" value="WH_DNA-bd_sf"/>
</dbReference>
<dbReference type="Pfam" id="PF00126">
    <property type="entry name" value="HTH_1"/>
    <property type="match status" value="1"/>
</dbReference>
<evidence type="ECO:0000313" key="7">
    <source>
        <dbReference type="EMBL" id="TZG39918.1"/>
    </source>
</evidence>
<dbReference type="PROSITE" id="PS50931">
    <property type="entry name" value="HTH_LYSR"/>
    <property type="match status" value="1"/>
</dbReference>
<dbReference type="GO" id="GO:0006351">
    <property type="term" value="P:DNA-templated transcription"/>
    <property type="evidence" value="ECO:0007669"/>
    <property type="project" value="TreeGrafter"/>
</dbReference>
<dbReference type="FunFam" id="1.10.10.10:FF:000038">
    <property type="entry name" value="Glycine cleavage system transcriptional activator"/>
    <property type="match status" value="1"/>
</dbReference>
<dbReference type="GO" id="GO:0003700">
    <property type="term" value="F:DNA-binding transcription factor activity"/>
    <property type="evidence" value="ECO:0007669"/>
    <property type="project" value="InterPro"/>
</dbReference>
<accession>A0A5D9D6Y4</accession>
<reference evidence="7 8" key="1">
    <citation type="submission" date="2019-08" db="EMBL/GenBank/DDBJ databases">
        <title>Draft Genome Sequence of Halomonas eurihalina Isolated from Preserved Hide-surface.</title>
        <authorList>
            <person name="Hussain S.A."/>
            <person name="Xu A."/>
            <person name="Sarker M."/>
            <person name="Sommers C."/>
        </authorList>
    </citation>
    <scope>NUCLEOTIDE SEQUENCE [LARGE SCALE GENOMIC DNA]</scope>
    <source>
        <strain evidence="7 8">MS1</strain>
    </source>
</reference>
<dbReference type="SUPFAM" id="SSF53850">
    <property type="entry name" value="Periplasmic binding protein-like II"/>
    <property type="match status" value="1"/>
</dbReference>
<feature type="domain" description="HTH lysR-type" evidence="6">
    <location>
        <begin position="6"/>
        <end position="63"/>
    </location>
</feature>
<sequence>MVRPHLPLNALRAFEAAARHASFTQAANELNVTQAAVSHQVKLLESRLDVALFKRLPRGLLITPEGEALLPIMQDSFDRMAEMLERLETGRVRDILMVGAVGTFAVGWLLPRLPDFQARHPLIEIRLSTHNNRADIAAEGLDYAVRFGDGGWHGTEAIPLFEAPLSPLCIPRIAELLHEPGDLKHHTLLRSYREHEWTSWFEAAGVHATPPLARGIVFDSSLAMMDAALQGAGVALCPPRMFTRQLASGAIRQPFDLHTSMGSYWLTRLKSRPVTPAMHAFEDWLGEVTTPHRAMDTGHFPERRPLP</sequence>
<dbReference type="GO" id="GO:0043565">
    <property type="term" value="F:sequence-specific DNA binding"/>
    <property type="evidence" value="ECO:0007669"/>
    <property type="project" value="TreeGrafter"/>
</dbReference>
<dbReference type="AlphaFoldDB" id="A0A5D9D6Y4"/>
<protein>
    <submittedName>
        <fullName evidence="7">LysR family transcriptional regulator</fullName>
    </submittedName>
</protein>
<dbReference type="PANTHER" id="PTHR30537:SF70">
    <property type="entry name" value="HTH-TYPE TRANSCRIPTIONAL ACTIVATOR AMPR"/>
    <property type="match status" value="1"/>
</dbReference>
<keyword evidence="8" id="KW-1185">Reference proteome</keyword>
<name>A0A5D9D6Y4_HALER</name>
<dbReference type="EMBL" id="VTPU01000007">
    <property type="protein sequence ID" value="TZG39918.1"/>
    <property type="molecule type" value="Genomic_DNA"/>
</dbReference>
<evidence type="ECO:0000256" key="1">
    <source>
        <dbReference type="ARBA" id="ARBA00009437"/>
    </source>
</evidence>
<comment type="caution">
    <text evidence="7">The sequence shown here is derived from an EMBL/GenBank/DDBJ whole genome shotgun (WGS) entry which is preliminary data.</text>
</comment>
<keyword evidence="2" id="KW-0805">Transcription regulation</keyword>
<proteinExistence type="inferred from homology"/>
<dbReference type="InterPro" id="IPR000847">
    <property type="entry name" value="LysR_HTH_N"/>
</dbReference>
<dbReference type="SUPFAM" id="SSF46785">
    <property type="entry name" value="Winged helix' DNA-binding domain"/>
    <property type="match status" value="1"/>
</dbReference>
<evidence type="ECO:0000256" key="5">
    <source>
        <dbReference type="ARBA" id="ARBA00023163"/>
    </source>
</evidence>
<evidence type="ECO:0000313" key="8">
    <source>
        <dbReference type="Proteomes" id="UP000324260"/>
    </source>
</evidence>
<keyword evidence="4" id="KW-0010">Activator</keyword>
<dbReference type="PANTHER" id="PTHR30537">
    <property type="entry name" value="HTH-TYPE TRANSCRIPTIONAL REGULATOR"/>
    <property type="match status" value="1"/>
</dbReference>
<dbReference type="OrthoDB" id="6787458at2"/>
<organism evidence="7 8">
    <name type="scientific">Halomonas eurihalina</name>
    <dbReference type="NCBI Taxonomy" id="42566"/>
    <lineage>
        <taxon>Bacteria</taxon>
        <taxon>Pseudomonadati</taxon>
        <taxon>Pseudomonadota</taxon>
        <taxon>Gammaproteobacteria</taxon>
        <taxon>Oceanospirillales</taxon>
        <taxon>Halomonadaceae</taxon>
        <taxon>Halomonas</taxon>
    </lineage>
</organism>
<dbReference type="Pfam" id="PF03466">
    <property type="entry name" value="LysR_substrate"/>
    <property type="match status" value="1"/>
</dbReference>
<dbReference type="InterPro" id="IPR058163">
    <property type="entry name" value="LysR-type_TF_proteobact-type"/>
</dbReference>
<gene>
    <name evidence="7" type="ORF">FZZ93_09105</name>
</gene>
<comment type="similarity">
    <text evidence="1">Belongs to the LysR transcriptional regulatory family.</text>
</comment>
<evidence type="ECO:0000256" key="4">
    <source>
        <dbReference type="ARBA" id="ARBA00023159"/>
    </source>
</evidence>
<dbReference type="RefSeq" id="WP_149322010.1">
    <property type="nucleotide sequence ID" value="NZ_JARWAH010000004.1"/>
</dbReference>
<keyword evidence="5" id="KW-0804">Transcription</keyword>
<dbReference type="PRINTS" id="PR00039">
    <property type="entry name" value="HTHLYSR"/>
</dbReference>
<keyword evidence="3" id="KW-0238">DNA-binding</keyword>
<evidence type="ECO:0000259" key="6">
    <source>
        <dbReference type="PROSITE" id="PS50931"/>
    </source>
</evidence>
<dbReference type="Proteomes" id="UP000324260">
    <property type="component" value="Unassembled WGS sequence"/>
</dbReference>